<feature type="compositionally biased region" description="Polar residues" evidence="4">
    <location>
        <begin position="155"/>
        <end position="177"/>
    </location>
</feature>
<reference evidence="9" key="1">
    <citation type="submission" date="2010-08" db="EMBL/GenBank/DDBJ databases">
        <authorList>
            <consortium name="Caenorhabditis japonica Sequencing Consortium"/>
            <person name="Wilson R.K."/>
        </authorList>
    </citation>
    <scope>NUCLEOTIDE SEQUENCE [LARGE SCALE GENOMIC DNA]</scope>
    <source>
        <strain evidence="9">DF5081</strain>
    </source>
</reference>
<dbReference type="PANTHER" id="PTHR40289:SF1">
    <property type="entry name" value="SUSHI DOMAIN-CONTAINING PROTEIN"/>
    <property type="match status" value="1"/>
</dbReference>
<feature type="compositionally biased region" description="Low complexity" evidence="4">
    <location>
        <begin position="669"/>
        <end position="679"/>
    </location>
</feature>
<evidence type="ECO:0000256" key="2">
    <source>
        <dbReference type="PROSITE-ProRule" id="PRU00302"/>
    </source>
</evidence>
<dbReference type="PROSITE" id="PS51670">
    <property type="entry name" value="SHKT"/>
    <property type="match status" value="1"/>
</dbReference>
<keyword evidence="9" id="KW-1185">Reference proteome</keyword>
<evidence type="ECO:0000313" key="8">
    <source>
        <dbReference type="EnsemblMetazoa" id="CJA16442a.1"/>
    </source>
</evidence>
<name>A0A8R1I7I3_CAEJA</name>
<proteinExistence type="predicted"/>
<feature type="domain" description="Sushi" evidence="6">
    <location>
        <begin position="929"/>
        <end position="996"/>
    </location>
</feature>
<reference evidence="8" key="2">
    <citation type="submission" date="2022-06" db="UniProtKB">
        <authorList>
            <consortium name="EnsemblMetazoa"/>
        </authorList>
    </citation>
    <scope>IDENTIFICATION</scope>
    <source>
        <strain evidence="8">DF5081</strain>
    </source>
</reference>
<feature type="compositionally biased region" description="Polar residues" evidence="4">
    <location>
        <begin position="199"/>
        <end position="212"/>
    </location>
</feature>
<keyword evidence="2" id="KW-0768">Sushi</keyword>
<feature type="compositionally biased region" description="Low complexity" evidence="4">
    <location>
        <begin position="313"/>
        <end position="330"/>
    </location>
</feature>
<feature type="compositionally biased region" description="Polar residues" evidence="4">
    <location>
        <begin position="559"/>
        <end position="581"/>
    </location>
</feature>
<dbReference type="AlphaFoldDB" id="A0A8R1I7I3"/>
<dbReference type="Gene3D" id="2.10.70.10">
    <property type="entry name" value="Complement Module, domain 1"/>
    <property type="match status" value="1"/>
</dbReference>
<feature type="compositionally biased region" description="Polar residues" evidence="4">
    <location>
        <begin position="793"/>
        <end position="809"/>
    </location>
</feature>
<evidence type="ECO:0008006" key="10">
    <source>
        <dbReference type="Google" id="ProtNLM"/>
    </source>
</evidence>
<dbReference type="PROSITE" id="PS50923">
    <property type="entry name" value="SUSHI"/>
    <property type="match status" value="1"/>
</dbReference>
<feature type="region of interest" description="Disordered" evidence="4">
    <location>
        <begin position="467"/>
        <end position="493"/>
    </location>
</feature>
<feature type="compositionally biased region" description="Low complexity" evidence="4">
    <location>
        <begin position="61"/>
        <end position="81"/>
    </location>
</feature>
<dbReference type="InterPro" id="IPR000436">
    <property type="entry name" value="Sushi_SCR_CCP_dom"/>
</dbReference>
<feature type="compositionally biased region" description="Low complexity" evidence="4">
    <location>
        <begin position="22"/>
        <end position="44"/>
    </location>
</feature>
<dbReference type="Pfam" id="PF00084">
    <property type="entry name" value="Sushi"/>
    <property type="match status" value="1"/>
</dbReference>
<protein>
    <recommendedName>
        <fullName evidence="10">Sushi domain-containing protein</fullName>
    </recommendedName>
</protein>
<feature type="compositionally biased region" description="Polar residues" evidence="4">
    <location>
        <begin position="232"/>
        <end position="247"/>
    </location>
</feature>
<comment type="caution">
    <text evidence="2">Lacks conserved residue(s) required for the propagation of feature annotation.</text>
</comment>
<feature type="region of interest" description="Disordered" evidence="4">
    <location>
        <begin position="228"/>
        <end position="381"/>
    </location>
</feature>
<feature type="region of interest" description="Disordered" evidence="4">
    <location>
        <begin position="524"/>
        <end position="628"/>
    </location>
</feature>
<dbReference type="InterPro" id="IPR003582">
    <property type="entry name" value="ShKT_dom"/>
</dbReference>
<evidence type="ECO:0000259" key="7">
    <source>
        <dbReference type="PROSITE" id="PS51670"/>
    </source>
</evidence>
<feature type="region of interest" description="Disordered" evidence="4">
    <location>
        <begin position="861"/>
        <end position="881"/>
    </location>
</feature>
<feature type="compositionally biased region" description="Polar residues" evidence="4">
    <location>
        <begin position="720"/>
        <end position="749"/>
    </location>
</feature>
<evidence type="ECO:0000256" key="4">
    <source>
        <dbReference type="SAM" id="MobiDB-lite"/>
    </source>
</evidence>
<sequence length="1003" mass="105557">MNLTAPIIAIILFGVVAPDSRSGTQGCSGKSGSSGSSGSAGSPGTDARRKRDACDEDQDNTETASTSLEPPPSSTSDSTAISQSYSTTISIGSDCYDIGMVCERVSKNSLYCQEDDIRTLCKKSCGLCENDESSSTSAPTKKGTYPRAPRDSENDMTTSFVDVSTTENESPVITTSLKPKASRSATSGTRTTTTKDSNETISFSTSPKTLDSTMKTFSSQVPIILDDKTTRKGNSTTDTSIRKTMTTKAGEGSEKSLTSEPPREKTKAGVSIATQASVSTSKKNLNVATSLANVKPDQSATAGKVSSSRKFEPLSTISSTSIPESIGSPSQEMEISTRSSTLTPIGRSSTLALESTKMRESSMESPSQEPETSKFSASNPPKQIHLSSTLKPTGQSSTLISTFTKQVLASTETTSQELVILTSIFSNNSQPWSTTPSATMQPDTPPALISETAKQDLKSINEATQKLESTSTFSTKNQPSSTNSSASTEHGMSSVLTEAAEVFEPTLASLNSTVSTLSFKPITSNTMTQTGHSENTGVEESTSTTSSPTSSTVKSSGNTTGTIIQTPSTKTELTSTVSNGGAFSETEMDDISIGTTSKKKETLTSTRPSVSTHFTDSENDESSSSTVSNAEISGIFTLKGSTSQMLNTSTTEMSSGSTHLTVSVNDKLSSSTISNSGASTEKDKSSTLTGSNFEESKTSTSPTALTGSATSTSSWSTTTNVDKSSAARTSSKITSLTKSETETVSKTVMSSGTSTSTPDSSASSTISSESASTVTNIAKTSTSSPGSRSESTGNYGSTPSLESSKTTIRPSSLNSTIFDFATRGTTRLLPSGEILISESLVTYDNCTTMLYQLIYNPQSNMTRTDTTSDPEGCKKSTQDASVQTTPIAMMTGALEDGETHFQTISHNHTEPTTAKFSSTIPPPPPPFPGKCTPPDAILQNSKHPTLEELEKFYNIGERVIHVCSPGFAFENAKQPLKIYVCMEDGRWAGSFEKCVEDHCPAKM</sequence>
<feature type="compositionally biased region" description="Polar residues" evidence="4">
    <location>
        <begin position="331"/>
        <end position="353"/>
    </location>
</feature>
<feature type="region of interest" description="Disordered" evidence="4">
    <location>
        <begin position="668"/>
        <end position="809"/>
    </location>
</feature>
<dbReference type="CDD" id="cd00033">
    <property type="entry name" value="CCP"/>
    <property type="match status" value="1"/>
</dbReference>
<dbReference type="InterPro" id="IPR042312">
    <property type="entry name" value="F26C11.3-like"/>
</dbReference>
<feature type="disulfide bond" evidence="3">
    <location>
        <begin position="112"/>
        <end position="125"/>
    </location>
</feature>
<dbReference type="EnsemblMetazoa" id="CJA16442a.1">
    <property type="protein sequence ID" value="CJA16442a.1"/>
    <property type="gene ID" value="WBGene00135645"/>
</dbReference>
<evidence type="ECO:0000259" key="6">
    <source>
        <dbReference type="PROSITE" id="PS50923"/>
    </source>
</evidence>
<dbReference type="SUPFAM" id="SSF57535">
    <property type="entry name" value="Complement control module/SCR domain"/>
    <property type="match status" value="1"/>
</dbReference>
<feature type="signal peptide" evidence="5">
    <location>
        <begin position="1"/>
        <end position="18"/>
    </location>
</feature>
<feature type="region of interest" description="Disordered" evidence="4">
    <location>
        <begin position="909"/>
        <end position="930"/>
    </location>
</feature>
<dbReference type="Proteomes" id="UP000005237">
    <property type="component" value="Unassembled WGS sequence"/>
</dbReference>
<feature type="compositionally biased region" description="Low complexity" evidence="4">
    <location>
        <begin position="698"/>
        <end position="719"/>
    </location>
</feature>
<feature type="domain" description="ShKT" evidence="7">
    <location>
        <begin position="95"/>
        <end position="128"/>
    </location>
</feature>
<organism evidence="8 9">
    <name type="scientific">Caenorhabditis japonica</name>
    <dbReference type="NCBI Taxonomy" id="281687"/>
    <lineage>
        <taxon>Eukaryota</taxon>
        <taxon>Metazoa</taxon>
        <taxon>Ecdysozoa</taxon>
        <taxon>Nematoda</taxon>
        <taxon>Chromadorea</taxon>
        <taxon>Rhabditida</taxon>
        <taxon>Rhabditina</taxon>
        <taxon>Rhabditomorpha</taxon>
        <taxon>Rhabditoidea</taxon>
        <taxon>Rhabditidae</taxon>
        <taxon>Peloderinae</taxon>
        <taxon>Caenorhabditis</taxon>
    </lineage>
</organism>
<feature type="chain" id="PRO_5035905773" description="Sushi domain-containing protein" evidence="5">
    <location>
        <begin position="19"/>
        <end position="1003"/>
    </location>
</feature>
<evidence type="ECO:0000256" key="5">
    <source>
        <dbReference type="SAM" id="SignalP"/>
    </source>
</evidence>
<evidence type="ECO:0000313" key="9">
    <source>
        <dbReference type="Proteomes" id="UP000005237"/>
    </source>
</evidence>
<accession>A0A8R1I7I3</accession>
<feature type="region of interest" description="Disordered" evidence="4">
    <location>
        <begin position="19"/>
        <end position="81"/>
    </location>
</feature>
<dbReference type="PANTHER" id="PTHR40289">
    <property type="entry name" value="PROTEIN CBG04714"/>
    <property type="match status" value="1"/>
</dbReference>
<evidence type="ECO:0000256" key="3">
    <source>
        <dbReference type="PROSITE-ProRule" id="PRU01005"/>
    </source>
</evidence>
<feature type="compositionally biased region" description="Polar residues" evidence="4">
    <location>
        <begin position="272"/>
        <end position="308"/>
    </location>
</feature>
<feature type="compositionally biased region" description="Low complexity" evidence="4">
    <location>
        <begin position="533"/>
        <end position="558"/>
    </location>
</feature>
<feature type="compositionally biased region" description="Low complexity" evidence="4">
    <location>
        <begin position="182"/>
        <end position="194"/>
    </location>
</feature>
<feature type="compositionally biased region" description="Low complexity" evidence="4">
    <location>
        <begin position="750"/>
        <end position="792"/>
    </location>
</feature>
<evidence type="ECO:0000256" key="1">
    <source>
        <dbReference type="ARBA" id="ARBA00023157"/>
    </source>
</evidence>
<keyword evidence="1 3" id="KW-1015">Disulfide bond</keyword>
<dbReference type="InterPro" id="IPR035976">
    <property type="entry name" value="Sushi/SCR/CCP_sf"/>
</dbReference>
<feature type="compositionally biased region" description="Polar residues" evidence="4">
    <location>
        <begin position="909"/>
        <end position="919"/>
    </location>
</feature>
<keyword evidence="5" id="KW-0732">Signal</keyword>
<feature type="region of interest" description="Disordered" evidence="4">
    <location>
        <begin position="128"/>
        <end position="212"/>
    </location>
</feature>